<keyword evidence="1 4" id="KW-0378">Hydrolase</keyword>
<dbReference type="EC" id="3.1.3.11" evidence="4"/>
<proteinExistence type="inferred from homology"/>
<dbReference type="KEGG" id="vie:OL234_04955"/>
<dbReference type="AlphaFoldDB" id="A0AAF0I8K6"/>
<dbReference type="InterPro" id="IPR009164">
    <property type="entry name" value="FBPtase_class3"/>
</dbReference>
<accession>A0AAF0I8K6</accession>
<dbReference type="HAMAP" id="MF_01854">
    <property type="entry name" value="FBPase_class3"/>
    <property type="match status" value="1"/>
</dbReference>
<reference evidence="5" key="1">
    <citation type="submission" date="2022-10" db="EMBL/GenBank/DDBJ databases">
        <title>Vagococcus sp. isolated from poultry meat.</title>
        <authorList>
            <person name="Johansson P."/>
            <person name="Bjorkroth J."/>
        </authorList>
    </citation>
    <scope>NUCLEOTIDE SEQUENCE</scope>
    <source>
        <strain evidence="5">STAA11</strain>
    </source>
</reference>
<gene>
    <name evidence="4" type="primary">fbp</name>
    <name evidence="5" type="ORF">OL234_04955</name>
</gene>
<keyword evidence="6" id="KW-1185">Reference proteome</keyword>
<comment type="catalytic activity">
    <reaction evidence="4">
        <text>beta-D-fructose 1,6-bisphosphate + H2O = beta-D-fructose 6-phosphate + phosphate</text>
        <dbReference type="Rhea" id="RHEA:11064"/>
        <dbReference type="ChEBI" id="CHEBI:15377"/>
        <dbReference type="ChEBI" id="CHEBI:32966"/>
        <dbReference type="ChEBI" id="CHEBI:43474"/>
        <dbReference type="ChEBI" id="CHEBI:57634"/>
        <dbReference type="EC" id="3.1.3.11"/>
    </reaction>
</comment>
<evidence type="ECO:0000256" key="3">
    <source>
        <dbReference type="ARBA" id="ARBA00023277"/>
    </source>
</evidence>
<dbReference type="Pfam" id="PF06874">
    <property type="entry name" value="FBPase_2"/>
    <property type="match status" value="1"/>
</dbReference>
<comment type="cofactor">
    <cofactor evidence="4">
        <name>Mn(2+)</name>
        <dbReference type="ChEBI" id="CHEBI:29035"/>
    </cofactor>
</comment>
<dbReference type="Proteomes" id="UP001179647">
    <property type="component" value="Chromosome"/>
</dbReference>
<dbReference type="EMBL" id="CP110232">
    <property type="protein sequence ID" value="WEG74249.1"/>
    <property type="molecule type" value="Genomic_DNA"/>
</dbReference>
<protein>
    <recommendedName>
        <fullName evidence="4">Fructose-1,6-bisphosphatase class 3</fullName>
        <shortName evidence="4">FBPase class 3</shortName>
        <ecNumber evidence="4">3.1.3.11</ecNumber>
    </recommendedName>
    <alternativeName>
        <fullName evidence="4">D-fructose-1,6-bisphosphate 1-phosphohydrolase class 3</fullName>
    </alternativeName>
</protein>
<evidence type="ECO:0000313" key="6">
    <source>
        <dbReference type="Proteomes" id="UP001179647"/>
    </source>
</evidence>
<dbReference type="GO" id="GO:0042132">
    <property type="term" value="F:fructose 1,6-bisphosphate 1-phosphatase activity"/>
    <property type="evidence" value="ECO:0007669"/>
    <property type="project" value="UniProtKB-UniRule"/>
</dbReference>
<sequence>MEDIKYLELLAKEFPTSQSIITETINLKAILNLPKGTEHFISDVHGEYDAFQHVLRNGSGNIKNKIKSTFRNQLSQEEMISLSTLIYYPKEKIKLETQAMNTDLERASWYHQILEQLIELARVTSSKYTRSKVRKSIPPEFSYIIEELLFTSTKHKNQLNYYENIIETIIELDIADQFISEMCYLIQRLTIDHLHVVGDIFDRGPAPDKIMDDLMDYHSVDIQWGNHDILWMGAACGSAVCIANVVRISARYDNLDILEESYGISLRPLVNLADKYYDKINTQYLPKINQEELSYDENELRQMAKMQQAMAIIQFKLEGEIIQRRPEFEMTDRLVLNQINYEQNSIMIDGENYDLVEAYFPTINPNDPYTLNEDEAHVVEHLVKLFKECDKLQQHMDFLIAKGSMYLAYNDNLLYHGCVPLTKDGDFLKVELDGEILSGKVLFDKFEQAIREAYHQKTKSSVENLDLIWYLWTGKTSPLFGKDKMTTFERYYLKEKNLHKEHKNPYYKLREEEKTCRNILKEFGLDDDKGHIINGHTPIKERDGEDPMKGNNKLIVIDGGFSKAYQRTTGIAGYTLLYNSYGMELAVHQSFLGKLQAITNEEDILSTRRIVFKENDRKRVLETDIGANLLEQISDLKKLMSAYRLGLIKENRSTFE</sequence>
<dbReference type="SUPFAM" id="SSF56300">
    <property type="entry name" value="Metallo-dependent phosphatases"/>
    <property type="match status" value="1"/>
</dbReference>
<dbReference type="RefSeq" id="WP_275470048.1">
    <property type="nucleotide sequence ID" value="NZ_CP110232.1"/>
</dbReference>
<name>A0AAF0I8K6_9ENTE</name>
<dbReference type="Gene3D" id="3.60.21.10">
    <property type="match status" value="1"/>
</dbReference>
<dbReference type="PIRSF" id="PIRSF000906">
    <property type="entry name" value="FBPtase_Bacill"/>
    <property type="match status" value="1"/>
</dbReference>
<keyword evidence="3 4" id="KW-0119">Carbohydrate metabolism</keyword>
<dbReference type="GO" id="GO:0006094">
    <property type="term" value="P:gluconeogenesis"/>
    <property type="evidence" value="ECO:0007669"/>
    <property type="project" value="UniProtKB-UniRule"/>
</dbReference>
<comment type="similarity">
    <text evidence="4">Belongs to the FBPase class 3 family.</text>
</comment>
<comment type="pathway">
    <text evidence="4">Carbohydrate biosynthesis; gluconeogenesis.</text>
</comment>
<keyword evidence="2 4" id="KW-0464">Manganese</keyword>
<evidence type="ECO:0000256" key="2">
    <source>
        <dbReference type="ARBA" id="ARBA00023211"/>
    </source>
</evidence>
<evidence type="ECO:0000256" key="1">
    <source>
        <dbReference type="ARBA" id="ARBA00022801"/>
    </source>
</evidence>
<evidence type="ECO:0000313" key="5">
    <source>
        <dbReference type="EMBL" id="WEG74249.1"/>
    </source>
</evidence>
<organism evidence="5 6">
    <name type="scientific">Vagococcus intermedius</name>
    <dbReference type="NCBI Taxonomy" id="2991418"/>
    <lineage>
        <taxon>Bacteria</taxon>
        <taxon>Bacillati</taxon>
        <taxon>Bacillota</taxon>
        <taxon>Bacilli</taxon>
        <taxon>Lactobacillales</taxon>
        <taxon>Enterococcaceae</taxon>
        <taxon>Vagococcus</taxon>
    </lineage>
</organism>
<dbReference type="InterPro" id="IPR029052">
    <property type="entry name" value="Metallo-depent_PP-like"/>
</dbReference>
<evidence type="ECO:0000256" key="4">
    <source>
        <dbReference type="HAMAP-Rule" id="MF_01854"/>
    </source>
</evidence>